<protein>
    <submittedName>
        <fullName evidence="1">Glycosyltransferase</fullName>
        <ecNumber evidence="1">2.4.-.-</ecNumber>
    </submittedName>
</protein>
<evidence type="ECO:0000313" key="2">
    <source>
        <dbReference type="Proteomes" id="UP001058429"/>
    </source>
</evidence>
<dbReference type="InterPro" id="IPR011990">
    <property type="entry name" value="TPR-like_helical_dom_sf"/>
</dbReference>
<dbReference type="RefSeq" id="WP_094128859.1">
    <property type="nucleotide sequence ID" value="NZ_BLAP01000029.1"/>
</dbReference>
<dbReference type="SUPFAM" id="SSF53448">
    <property type="entry name" value="Nucleotide-diphospho-sugar transferases"/>
    <property type="match status" value="1"/>
</dbReference>
<dbReference type="InterPro" id="IPR019734">
    <property type="entry name" value="TPR_rpt"/>
</dbReference>
<dbReference type="Pfam" id="PF00535">
    <property type="entry name" value="Glycos_transf_2"/>
    <property type="match status" value="1"/>
</dbReference>
<proteinExistence type="predicted"/>
<sequence>MCKMDLAICILTKDEDDKLRRCLDSVKDVGAELIVIDSGQNESTKALCQELAAEYHPYDWADNFALARNYALEQTLSNNIYFLDSDEWWAKEDVGFNTSKLLKYFNRPDLAEAIGTATIINHRQKDDGSEEEVGQLKQRAFNKSYFRYDKEVRVDEVLSSTLGFDSLAFNLVNVTKVHHDGFLTAESRTKKSAQKLGLALKDLEAHPGDNKYLLTLADCYQEGGQTEAAKLIYNQVVSATTGRDGAELYQTVIENEKMLVNSPDYHFMAGEIYGMHHEDAKAQAHFAKILALQDEGIDSTYVPVAHYFIGKLAEAKGDFETAKKHYRLSGEYPDAIDALAAIL</sequence>
<name>A0A222W3L6_9LACO</name>
<keyword evidence="1" id="KW-0328">Glycosyltransferase</keyword>
<dbReference type="EMBL" id="CP104396">
    <property type="protein sequence ID" value="UXC64323.1"/>
    <property type="molecule type" value="Genomic_DNA"/>
</dbReference>
<dbReference type="SUPFAM" id="SSF48452">
    <property type="entry name" value="TPR-like"/>
    <property type="match status" value="1"/>
</dbReference>
<evidence type="ECO:0000313" key="1">
    <source>
        <dbReference type="EMBL" id="UXC64323.1"/>
    </source>
</evidence>
<reference evidence="1" key="1">
    <citation type="submission" date="2022-09" db="EMBL/GenBank/DDBJ databases">
        <title>Complete genome of Ligilactobacillus agilis AM_LB6, isolated from chicken feces.</title>
        <authorList>
            <person name="den Bakker H.C."/>
            <person name="Mann A."/>
        </authorList>
    </citation>
    <scope>NUCLEOTIDE SEQUENCE</scope>
    <source>
        <strain evidence="1">AM_LB6</strain>
    </source>
</reference>
<dbReference type="AlphaFoldDB" id="A0A222W3L6"/>
<dbReference type="GO" id="GO:0016757">
    <property type="term" value="F:glycosyltransferase activity"/>
    <property type="evidence" value="ECO:0007669"/>
    <property type="project" value="UniProtKB-KW"/>
</dbReference>
<organism evidence="1 2">
    <name type="scientific">Ligilactobacillus agilis</name>
    <dbReference type="NCBI Taxonomy" id="1601"/>
    <lineage>
        <taxon>Bacteria</taxon>
        <taxon>Bacillati</taxon>
        <taxon>Bacillota</taxon>
        <taxon>Bacilli</taxon>
        <taxon>Lactobacillales</taxon>
        <taxon>Lactobacillaceae</taxon>
        <taxon>Ligilactobacillus</taxon>
    </lineage>
</organism>
<dbReference type="KEGG" id="lagl:BEN83_03270"/>
<accession>A0A222W3L6</accession>
<dbReference type="Gene3D" id="3.90.550.10">
    <property type="entry name" value="Spore Coat Polysaccharide Biosynthesis Protein SpsA, Chain A"/>
    <property type="match status" value="1"/>
</dbReference>
<dbReference type="EC" id="2.4.-.-" evidence="1"/>
<dbReference type="PANTHER" id="PTHR43630:SF2">
    <property type="entry name" value="GLYCOSYLTRANSFERASE"/>
    <property type="match status" value="1"/>
</dbReference>
<dbReference type="InterPro" id="IPR001173">
    <property type="entry name" value="Glyco_trans_2-like"/>
</dbReference>
<keyword evidence="1" id="KW-0808">Transferase</keyword>
<dbReference type="Pfam" id="PF13181">
    <property type="entry name" value="TPR_8"/>
    <property type="match status" value="1"/>
</dbReference>
<dbReference type="PANTHER" id="PTHR43630">
    <property type="entry name" value="POLY-BETA-1,6-N-ACETYL-D-GLUCOSAMINE SYNTHASE"/>
    <property type="match status" value="1"/>
</dbReference>
<dbReference type="Proteomes" id="UP001058429">
    <property type="component" value="Chromosome"/>
</dbReference>
<gene>
    <name evidence="1" type="ORF">N4562_04730</name>
</gene>
<dbReference type="STRING" id="1601.GCA_001243975_01642"/>
<dbReference type="GeneID" id="75137135"/>
<dbReference type="Gene3D" id="1.25.40.10">
    <property type="entry name" value="Tetratricopeptide repeat domain"/>
    <property type="match status" value="1"/>
</dbReference>
<dbReference type="InterPro" id="IPR029044">
    <property type="entry name" value="Nucleotide-diphossugar_trans"/>
</dbReference>